<gene>
    <name evidence="8" type="ORF">PPERSA_12642</name>
</gene>
<dbReference type="GO" id="GO:0005634">
    <property type="term" value="C:nucleus"/>
    <property type="evidence" value="ECO:0007669"/>
    <property type="project" value="TreeGrafter"/>
</dbReference>
<dbReference type="PANTHER" id="PTHR12837:SF0">
    <property type="entry name" value="POLY(ADP-RIBOSE) GLYCOHYDROLASE"/>
    <property type="match status" value="1"/>
</dbReference>
<keyword evidence="3" id="KW-0378">Hydrolase</keyword>
<evidence type="ECO:0000259" key="6">
    <source>
        <dbReference type="Pfam" id="PF05028"/>
    </source>
</evidence>
<dbReference type="EC" id="3.2.1.143" evidence="2"/>
<proteinExistence type="inferred from homology"/>
<dbReference type="AlphaFoldDB" id="A0A0V0QLZ6"/>
<dbReference type="GO" id="GO:0005975">
    <property type="term" value="P:carbohydrate metabolic process"/>
    <property type="evidence" value="ECO:0007669"/>
    <property type="project" value="InterPro"/>
</dbReference>
<protein>
    <recommendedName>
        <fullName evidence="2">poly(ADP-ribose) glycohydrolase</fullName>
        <ecNumber evidence="2">3.2.1.143</ecNumber>
    </recommendedName>
</protein>
<dbReference type="InterPro" id="IPR007724">
    <property type="entry name" value="Poly_GlycHdrlase"/>
</dbReference>
<organism evidence="8 9">
    <name type="scientific">Pseudocohnilembus persalinus</name>
    <name type="common">Ciliate</name>
    <dbReference type="NCBI Taxonomy" id="266149"/>
    <lineage>
        <taxon>Eukaryota</taxon>
        <taxon>Sar</taxon>
        <taxon>Alveolata</taxon>
        <taxon>Ciliophora</taxon>
        <taxon>Intramacronucleata</taxon>
        <taxon>Oligohymenophorea</taxon>
        <taxon>Scuticociliatia</taxon>
        <taxon>Philasterida</taxon>
        <taxon>Pseudocohnilembidae</taxon>
        <taxon>Pseudocohnilembus</taxon>
    </lineage>
</organism>
<evidence type="ECO:0000313" key="9">
    <source>
        <dbReference type="Proteomes" id="UP000054937"/>
    </source>
</evidence>
<dbReference type="GO" id="GO:0005737">
    <property type="term" value="C:cytoplasm"/>
    <property type="evidence" value="ECO:0007669"/>
    <property type="project" value="TreeGrafter"/>
</dbReference>
<sequence>MEKQQQKQFYFRLTPYYQDIWEKLSKLISKQFESIDDLIHTLQDINYQIIPQFYQSQIKNLKINKYHFPKQGEYFPYQSLRASIEFLQKKYNINFLKDLLPQIQKSALNSQHLFKDINYEILILKADSQQTLSLSKQQTLSINSLAFFNSLLDVHNLAYFHKEKYDDQIQIGILSFEQLYVRQLTTSEAQERIKCLLYYFYESFKINENQKIQYHRLVLDNPPKWDQIDEPISIQVNIQTQGMEESDAFYQVDFANKYLQIHQNIPSLTQEEVIFTIRPDIYPVLLISDMLNDNEAIIIEGARMFCNYTGYSSSFRFSGPSPYLKLKDISAIIAIDALVSSSVVQKQCEKNKVFRELNKAYIGFKGIKPQNQIYNLKQNTISTGGWGCGVFGGNQYLKFLQQLIAAQLAKKDLVYSAYKDKDRQKQFEQIYSQIIKNKINTKQLLDIILNFANQTYVYNFPANEKKEKNENFYDYLQKQLRK</sequence>
<dbReference type="GO" id="GO:0004649">
    <property type="term" value="F:poly(ADP-ribose) glycohydrolase activity"/>
    <property type="evidence" value="ECO:0007669"/>
    <property type="project" value="UniProtKB-EC"/>
</dbReference>
<evidence type="ECO:0000256" key="1">
    <source>
        <dbReference type="ARBA" id="ARBA00009545"/>
    </source>
</evidence>
<dbReference type="GO" id="GO:0006282">
    <property type="term" value="P:regulation of DNA repair"/>
    <property type="evidence" value="ECO:0007669"/>
    <property type="project" value="InterPro"/>
</dbReference>
<dbReference type="InterPro" id="IPR048362">
    <property type="entry name" value="PARG_helical"/>
</dbReference>
<evidence type="ECO:0000313" key="8">
    <source>
        <dbReference type="EMBL" id="KRX03363.1"/>
    </source>
</evidence>
<evidence type="ECO:0000259" key="7">
    <source>
        <dbReference type="Pfam" id="PF20811"/>
    </source>
</evidence>
<accession>A0A0V0QLZ6</accession>
<reference evidence="8 9" key="1">
    <citation type="journal article" date="2015" name="Sci. Rep.">
        <title>Genome of the facultative scuticociliatosis pathogen Pseudocohnilembus persalinus provides insight into its virulence through horizontal gene transfer.</title>
        <authorList>
            <person name="Xiong J."/>
            <person name="Wang G."/>
            <person name="Cheng J."/>
            <person name="Tian M."/>
            <person name="Pan X."/>
            <person name="Warren A."/>
            <person name="Jiang C."/>
            <person name="Yuan D."/>
            <person name="Miao W."/>
        </authorList>
    </citation>
    <scope>NUCLEOTIDE SEQUENCE [LARGE SCALE GENOMIC DNA]</scope>
    <source>
        <strain evidence="8">36N120E</strain>
    </source>
</reference>
<comment type="caution">
    <text evidence="8">The sequence shown here is derived from an EMBL/GenBank/DDBJ whole genome shotgun (WGS) entry which is preliminary data.</text>
</comment>
<dbReference type="EMBL" id="LDAU01000133">
    <property type="protein sequence ID" value="KRX03363.1"/>
    <property type="molecule type" value="Genomic_DNA"/>
</dbReference>
<keyword evidence="9" id="KW-1185">Reference proteome</keyword>
<feature type="active site" evidence="4">
    <location>
        <position position="271"/>
    </location>
</feature>
<feature type="domain" description="PARG catalytic Macro" evidence="6">
    <location>
        <begin position="223"/>
        <end position="424"/>
    </location>
</feature>
<dbReference type="OrthoDB" id="1937899at2759"/>
<name>A0A0V0QLZ6_PSEPJ</name>
<comment type="similarity">
    <text evidence="1">Belongs to the poly(ADP-ribose) glycohydrolase family.</text>
</comment>
<feature type="active site" evidence="4">
    <location>
        <position position="272"/>
    </location>
</feature>
<feature type="active site" evidence="4">
    <location>
        <position position="253"/>
    </location>
</feature>
<dbReference type="GO" id="GO:1990966">
    <property type="term" value="P:ATP generation from poly-ADP-D-ribose"/>
    <property type="evidence" value="ECO:0007669"/>
    <property type="project" value="TreeGrafter"/>
</dbReference>
<evidence type="ECO:0000256" key="4">
    <source>
        <dbReference type="PIRSR" id="PIRSR607724-1"/>
    </source>
</evidence>
<dbReference type="GO" id="GO:0009225">
    <property type="term" value="P:nucleotide-sugar metabolic process"/>
    <property type="evidence" value="ECO:0007669"/>
    <property type="project" value="TreeGrafter"/>
</dbReference>
<evidence type="ECO:0000256" key="2">
    <source>
        <dbReference type="ARBA" id="ARBA00012255"/>
    </source>
</evidence>
<dbReference type="Pfam" id="PF20811">
    <property type="entry name" value="PARG_cat_N"/>
    <property type="match status" value="1"/>
</dbReference>
<feature type="domain" description="PARG helical" evidence="7">
    <location>
        <begin position="89"/>
        <end position="216"/>
    </location>
</feature>
<evidence type="ECO:0000256" key="5">
    <source>
        <dbReference type="PIRSR" id="PIRSR607724-2"/>
    </source>
</evidence>
<feature type="binding site" evidence="5">
    <location>
        <position position="256"/>
    </location>
    <ligand>
        <name>substrate</name>
    </ligand>
</feature>
<dbReference type="Proteomes" id="UP000054937">
    <property type="component" value="Unassembled WGS sequence"/>
</dbReference>
<evidence type="ECO:0000256" key="3">
    <source>
        <dbReference type="ARBA" id="ARBA00022801"/>
    </source>
</evidence>
<dbReference type="OMA" id="SEYTGYL"/>
<feature type="binding site" evidence="5">
    <location>
        <position position="270"/>
    </location>
    <ligand>
        <name>substrate</name>
    </ligand>
</feature>
<feature type="binding site" evidence="5">
    <location>
        <position position="311"/>
    </location>
    <ligand>
        <name>substrate</name>
    </ligand>
</feature>
<dbReference type="InParanoid" id="A0A0V0QLZ6"/>
<dbReference type="PANTHER" id="PTHR12837">
    <property type="entry name" value="POLY ADP-RIBOSE GLYCOHYDROLASE"/>
    <property type="match status" value="1"/>
</dbReference>
<dbReference type="Pfam" id="PF05028">
    <property type="entry name" value="PARG_cat_C"/>
    <property type="match status" value="1"/>
</dbReference>
<dbReference type="InterPro" id="IPR046372">
    <property type="entry name" value="PARG_cat_C"/>
</dbReference>